<organism evidence="1 2">
    <name type="scientific">Bifidobacterium canis</name>
    <dbReference type="NCBI Taxonomy" id="2610880"/>
    <lineage>
        <taxon>Bacteria</taxon>
        <taxon>Bacillati</taxon>
        <taxon>Actinomycetota</taxon>
        <taxon>Actinomycetes</taxon>
        <taxon>Bifidobacteriales</taxon>
        <taxon>Bifidobacteriaceae</taxon>
        <taxon>Bifidobacterium</taxon>
    </lineage>
</organism>
<sequence length="53" mass="6329">MDQRYIISTQFKGRGSLTTIETEEEQNYYLNSKNFDQYIASLTKRFEDELAKN</sequence>
<dbReference type="EMBL" id="WNLP01000007">
    <property type="protein sequence ID" value="MUH60127.1"/>
    <property type="molecule type" value="Genomic_DNA"/>
</dbReference>
<dbReference type="AlphaFoldDB" id="A0A7K1J658"/>
<proteinExistence type="predicted"/>
<protein>
    <submittedName>
        <fullName evidence="1">Uncharacterized protein</fullName>
    </submittedName>
</protein>
<evidence type="ECO:0000313" key="1">
    <source>
        <dbReference type="EMBL" id="MUH60127.1"/>
    </source>
</evidence>
<reference evidence="1 2" key="1">
    <citation type="submission" date="2019-09" db="EMBL/GenBank/DDBJ databases">
        <title>Bifidobacterium canis sp. nov., isolated from the digestive tract of German Shepherd dog puppy.</title>
        <authorList>
            <person name="Bunesova V."/>
        </authorList>
    </citation>
    <scope>NUCLEOTIDE SEQUENCE [LARGE SCALE GENOMIC DNA]</scope>
    <source>
        <strain evidence="1 2">GSD1FS</strain>
    </source>
</reference>
<evidence type="ECO:0000313" key="2">
    <source>
        <dbReference type="Proteomes" id="UP000487882"/>
    </source>
</evidence>
<accession>A0A7K1J658</accession>
<name>A0A7K1J658_9BIFI</name>
<dbReference type="Proteomes" id="UP000487882">
    <property type="component" value="Unassembled WGS sequence"/>
</dbReference>
<comment type="caution">
    <text evidence="1">The sequence shown here is derived from an EMBL/GenBank/DDBJ whole genome shotgun (WGS) entry which is preliminary data.</text>
</comment>
<gene>
    <name evidence="1" type="ORF">GSD1FS_1478</name>
</gene>
<keyword evidence="2" id="KW-1185">Reference proteome</keyword>